<dbReference type="EMBL" id="VSRR010051798">
    <property type="protein sequence ID" value="MPC79682.1"/>
    <property type="molecule type" value="Genomic_DNA"/>
</dbReference>
<evidence type="ECO:0000313" key="2">
    <source>
        <dbReference type="Proteomes" id="UP000324222"/>
    </source>
</evidence>
<comment type="caution">
    <text evidence="1">The sequence shown here is derived from an EMBL/GenBank/DDBJ whole genome shotgun (WGS) entry which is preliminary data.</text>
</comment>
<organism evidence="1 2">
    <name type="scientific">Portunus trituberculatus</name>
    <name type="common">Swimming crab</name>
    <name type="synonym">Neptunus trituberculatus</name>
    <dbReference type="NCBI Taxonomy" id="210409"/>
    <lineage>
        <taxon>Eukaryota</taxon>
        <taxon>Metazoa</taxon>
        <taxon>Ecdysozoa</taxon>
        <taxon>Arthropoda</taxon>
        <taxon>Crustacea</taxon>
        <taxon>Multicrustacea</taxon>
        <taxon>Malacostraca</taxon>
        <taxon>Eumalacostraca</taxon>
        <taxon>Eucarida</taxon>
        <taxon>Decapoda</taxon>
        <taxon>Pleocyemata</taxon>
        <taxon>Brachyura</taxon>
        <taxon>Eubrachyura</taxon>
        <taxon>Portunoidea</taxon>
        <taxon>Portunidae</taxon>
        <taxon>Portuninae</taxon>
        <taxon>Portunus</taxon>
    </lineage>
</organism>
<reference evidence="1 2" key="1">
    <citation type="submission" date="2019-05" db="EMBL/GenBank/DDBJ databases">
        <title>Another draft genome of Portunus trituberculatus and its Hox gene families provides insights of decapod evolution.</title>
        <authorList>
            <person name="Jeong J.-H."/>
            <person name="Song I."/>
            <person name="Kim S."/>
            <person name="Choi T."/>
            <person name="Kim D."/>
            <person name="Ryu S."/>
            <person name="Kim W."/>
        </authorList>
    </citation>
    <scope>NUCLEOTIDE SEQUENCE [LARGE SCALE GENOMIC DNA]</scope>
    <source>
        <tissue evidence="1">Muscle</tissue>
    </source>
</reference>
<dbReference type="Proteomes" id="UP000324222">
    <property type="component" value="Unassembled WGS sequence"/>
</dbReference>
<protein>
    <submittedName>
        <fullName evidence="1">Uncharacterized protein</fullName>
    </submittedName>
</protein>
<sequence length="32" mass="3566">MVGGLVRTDSLPLQNLFRADFTPQVKGGEQYK</sequence>
<name>A0A5B7I7H0_PORTR</name>
<gene>
    <name evidence="1" type="ORF">E2C01_074223</name>
</gene>
<keyword evidence="2" id="KW-1185">Reference proteome</keyword>
<dbReference type="AlphaFoldDB" id="A0A5B7I7H0"/>
<accession>A0A5B7I7H0</accession>
<proteinExistence type="predicted"/>
<evidence type="ECO:0000313" key="1">
    <source>
        <dbReference type="EMBL" id="MPC79682.1"/>
    </source>
</evidence>